<feature type="region of interest" description="Disordered" evidence="5">
    <location>
        <begin position="1"/>
        <end position="23"/>
    </location>
</feature>
<comment type="caution">
    <text evidence="6">The sequence shown here is derived from an EMBL/GenBank/DDBJ whole genome shotgun (WGS) entry which is preliminary data.</text>
</comment>
<dbReference type="GO" id="GO:0005840">
    <property type="term" value="C:ribosome"/>
    <property type="evidence" value="ECO:0007669"/>
    <property type="project" value="UniProtKB-KW"/>
</dbReference>
<dbReference type="InterPro" id="IPR014721">
    <property type="entry name" value="Ribsml_uS5_D2-typ_fold_subgr"/>
</dbReference>
<dbReference type="GO" id="GO:0003735">
    <property type="term" value="F:structural constituent of ribosome"/>
    <property type="evidence" value="ECO:0007669"/>
    <property type="project" value="InterPro"/>
</dbReference>
<keyword evidence="1 6" id="KW-0689">Ribosomal protein</keyword>
<dbReference type="EMBL" id="JAGQLJ010000156">
    <property type="protein sequence ID" value="MCA9381678.1"/>
    <property type="molecule type" value="Genomic_DNA"/>
</dbReference>
<evidence type="ECO:0000313" key="6">
    <source>
        <dbReference type="EMBL" id="MCA9381678.1"/>
    </source>
</evidence>
<evidence type="ECO:0000313" key="7">
    <source>
        <dbReference type="Proteomes" id="UP000775877"/>
    </source>
</evidence>
<dbReference type="SUPFAM" id="SSF54211">
    <property type="entry name" value="Ribosomal protein S5 domain 2-like"/>
    <property type="match status" value="1"/>
</dbReference>
<evidence type="ECO:0000256" key="4">
    <source>
        <dbReference type="ARBA" id="ARBA00035523"/>
    </source>
</evidence>
<dbReference type="Pfam" id="PF00380">
    <property type="entry name" value="Ribosomal_S9"/>
    <property type="match status" value="1"/>
</dbReference>
<dbReference type="Proteomes" id="UP000775877">
    <property type="component" value="Unassembled WGS sequence"/>
</dbReference>
<dbReference type="InterPro" id="IPR020568">
    <property type="entry name" value="Ribosomal_Su5_D2-typ_SF"/>
</dbReference>
<dbReference type="Gene3D" id="3.30.230.10">
    <property type="match status" value="1"/>
</dbReference>
<organism evidence="6 7">
    <name type="scientific">Candidatus Dojkabacteria bacterium</name>
    <dbReference type="NCBI Taxonomy" id="2099670"/>
    <lineage>
        <taxon>Bacteria</taxon>
        <taxon>Candidatus Dojkabacteria</taxon>
    </lineage>
</organism>
<reference evidence="6" key="1">
    <citation type="submission" date="2020-04" db="EMBL/GenBank/DDBJ databases">
        <authorList>
            <person name="Zhang T."/>
        </authorList>
    </citation>
    <scope>NUCLEOTIDE SEQUENCE</scope>
    <source>
        <strain evidence="6">HKST-UBA13</strain>
    </source>
</reference>
<evidence type="ECO:0000256" key="3">
    <source>
        <dbReference type="ARBA" id="ARBA00035259"/>
    </source>
</evidence>
<sequence length="23" mass="2858">PRMVERKKTGLRKARKKEQFSKR</sequence>
<dbReference type="GO" id="GO:1990904">
    <property type="term" value="C:ribonucleoprotein complex"/>
    <property type="evidence" value="ECO:0007669"/>
    <property type="project" value="UniProtKB-KW"/>
</dbReference>
<dbReference type="AlphaFoldDB" id="A0A955L2I8"/>
<name>A0A955L2I8_9BACT</name>
<gene>
    <name evidence="6" type="primary">rpsI</name>
    <name evidence="6" type="ORF">KC678_05410</name>
</gene>
<dbReference type="GO" id="GO:0006412">
    <property type="term" value="P:translation"/>
    <property type="evidence" value="ECO:0007669"/>
    <property type="project" value="InterPro"/>
</dbReference>
<reference evidence="6" key="2">
    <citation type="journal article" date="2021" name="Microbiome">
        <title>Successional dynamics and alternative stable states in a saline activated sludge microbial community over 9 years.</title>
        <authorList>
            <person name="Wang Y."/>
            <person name="Ye J."/>
            <person name="Ju F."/>
            <person name="Liu L."/>
            <person name="Boyd J.A."/>
            <person name="Deng Y."/>
            <person name="Parks D.H."/>
            <person name="Jiang X."/>
            <person name="Yin X."/>
            <person name="Woodcroft B.J."/>
            <person name="Tyson G.W."/>
            <person name="Hugenholtz P."/>
            <person name="Polz M.F."/>
            <person name="Zhang T."/>
        </authorList>
    </citation>
    <scope>NUCLEOTIDE SEQUENCE</scope>
    <source>
        <strain evidence="6">HKST-UBA13</strain>
    </source>
</reference>
<evidence type="ECO:0000256" key="1">
    <source>
        <dbReference type="ARBA" id="ARBA00022980"/>
    </source>
</evidence>
<keyword evidence="2" id="KW-0687">Ribonucleoprotein</keyword>
<proteinExistence type="predicted"/>
<protein>
    <recommendedName>
        <fullName evidence="3">Small ribosomal subunit protein uS9</fullName>
    </recommendedName>
    <alternativeName>
        <fullName evidence="4">30S ribosomal protein S9</fullName>
    </alternativeName>
</protein>
<accession>A0A955L2I8</accession>
<evidence type="ECO:0000256" key="2">
    <source>
        <dbReference type="ARBA" id="ARBA00023274"/>
    </source>
</evidence>
<evidence type="ECO:0000256" key="5">
    <source>
        <dbReference type="SAM" id="MobiDB-lite"/>
    </source>
</evidence>
<dbReference type="InterPro" id="IPR000754">
    <property type="entry name" value="Ribosomal_uS9"/>
</dbReference>
<feature type="non-terminal residue" evidence="6">
    <location>
        <position position="1"/>
    </location>
</feature>